<protein>
    <submittedName>
        <fullName evidence="1">Uncharacterized protein</fullName>
    </submittedName>
</protein>
<dbReference type="Proteomes" id="UP000031670">
    <property type="component" value="Unassembled WGS sequence"/>
</dbReference>
<reference evidence="1 2" key="2">
    <citation type="submission" date="2015-01" db="EMBL/GenBank/DDBJ databases">
        <authorList>
            <consortium name="NBRP consortium"/>
            <person name="Sawabe T."/>
            <person name="Meirelles P."/>
            <person name="Feng G."/>
            <person name="Sayaka M."/>
            <person name="Hattori M."/>
            <person name="Ohkuma M."/>
        </authorList>
    </citation>
    <scope>NUCLEOTIDE SEQUENCE [LARGE SCALE GENOMIC DNA]</scope>
    <source>
        <strain evidence="1 2">JCM19232</strain>
    </source>
</reference>
<evidence type="ECO:0000313" key="2">
    <source>
        <dbReference type="Proteomes" id="UP000031670"/>
    </source>
</evidence>
<dbReference type="EMBL" id="BBSA01000009">
    <property type="protein sequence ID" value="GAM63675.1"/>
    <property type="molecule type" value="Genomic_DNA"/>
</dbReference>
<comment type="caution">
    <text evidence="1">The sequence shown here is derived from an EMBL/GenBank/DDBJ whole genome shotgun (WGS) entry which is preliminary data.</text>
</comment>
<evidence type="ECO:0000313" key="1">
    <source>
        <dbReference type="EMBL" id="GAM63675.1"/>
    </source>
</evidence>
<sequence length="251" mass="27967">MYLNMQIMQKAPQSGVFLDPDAIVHFPLINSLDHKKGIDSYVWESQERTVTHPDDGSALVIPANTPYFHPVHGLWCTSDRNFDVLRADMRTVLQGVTEWSCEFKIRASALVGFDLPFWFNTDASLSSTPERRICLVLNDQGEASIQYKGQNTGANQQDNFFPFVANQTFKIRATVSTADSEINMYVDDAFYGSISISSQFGMTTHQGYMHFTDYCQSPADDAGTGAGGDSPDGDGGYWIRDIKFWSGIVTP</sequence>
<name>A0A0B8PA38_9VIBR</name>
<reference evidence="1 2" key="1">
    <citation type="submission" date="2015-01" db="EMBL/GenBank/DDBJ databases">
        <title>Vibrio sp. C5 JCM 19232 whole genome shotgun sequence.</title>
        <authorList>
            <person name="Sawabe T."/>
            <person name="Meirelles P."/>
            <person name="Feng G."/>
            <person name="Sayaka M."/>
            <person name="Hattori M."/>
            <person name="Ohkuma M."/>
        </authorList>
    </citation>
    <scope>NUCLEOTIDE SEQUENCE [LARGE SCALE GENOMIC DNA]</scope>
    <source>
        <strain evidence="1 2">JCM19232</strain>
    </source>
</reference>
<gene>
    <name evidence="1" type="ORF">JCM19232_2655</name>
</gene>
<accession>A0A0B8PA38</accession>
<dbReference type="AlphaFoldDB" id="A0A0B8PA38"/>
<organism evidence="1 2">
    <name type="scientific">Vibrio ishigakensis</name>
    <dbReference type="NCBI Taxonomy" id="1481914"/>
    <lineage>
        <taxon>Bacteria</taxon>
        <taxon>Pseudomonadati</taxon>
        <taxon>Pseudomonadota</taxon>
        <taxon>Gammaproteobacteria</taxon>
        <taxon>Vibrionales</taxon>
        <taxon>Vibrionaceae</taxon>
        <taxon>Vibrio</taxon>
    </lineage>
</organism>
<proteinExistence type="predicted"/>